<proteinExistence type="inferred from homology"/>
<dbReference type="Gene3D" id="3.30.310.50">
    <property type="entry name" value="Alpha-D-phosphohexomutase, C-terminal domain"/>
    <property type="match status" value="1"/>
</dbReference>
<protein>
    <recommendedName>
        <fullName evidence="4">Transcription factor Pcc1</fullName>
    </recommendedName>
</protein>
<comment type="caution">
    <text evidence="2">The sequence shown here is derived from an EMBL/GenBank/DDBJ whole genome shotgun (WGS) entry which is preliminary data.</text>
</comment>
<organism evidence="2 3">
    <name type="scientific">Candidatus Naiadarchaeum limnaeum</name>
    <dbReference type="NCBI Taxonomy" id="2756139"/>
    <lineage>
        <taxon>Archaea</taxon>
        <taxon>Candidatus Undinarchaeota</taxon>
        <taxon>Candidatus Undinarchaeia</taxon>
        <taxon>Candidatus Naiadarchaeales</taxon>
        <taxon>Candidatus Naiadarchaeaceae</taxon>
        <taxon>Candidatus Naiadarchaeum</taxon>
    </lineage>
</organism>
<name>A0A832XID7_9ARCH</name>
<dbReference type="Proteomes" id="UP000646946">
    <property type="component" value="Unassembled WGS sequence"/>
</dbReference>
<reference evidence="2 3" key="1">
    <citation type="journal article" name="Nat. Commun.">
        <title>Undinarchaeota illuminate DPANN phylogeny and the impact of gene transfer on archaeal evolution.</title>
        <authorList>
            <person name="Dombrowski N."/>
            <person name="Williams T.A."/>
            <person name="Sun J."/>
            <person name="Woodcroft B.J."/>
            <person name="Lee J.H."/>
            <person name="Minh B.Q."/>
            <person name="Rinke C."/>
            <person name="Spang A."/>
        </authorList>
    </citation>
    <scope>NUCLEOTIDE SEQUENCE [LARGE SCALE GENOMIC DNA]</scope>
    <source>
        <strain evidence="2">MAG_bin1129</strain>
    </source>
</reference>
<evidence type="ECO:0000313" key="2">
    <source>
        <dbReference type="EMBL" id="HIK00621.1"/>
    </source>
</evidence>
<dbReference type="AlphaFoldDB" id="A0A832XID7"/>
<dbReference type="NCBIfam" id="NF011470">
    <property type="entry name" value="PRK14887.1"/>
    <property type="match status" value="1"/>
</dbReference>
<dbReference type="EMBL" id="DVAB01000029">
    <property type="protein sequence ID" value="HIK00621.1"/>
    <property type="molecule type" value="Genomic_DNA"/>
</dbReference>
<sequence length="74" mass="8383">MIKAEFSIKLENPKEAYEALKPDLENTERFSVKVTPKKGELYIQIDAKDLTAARAAINSYLRLINTVKEVGDIE</sequence>
<dbReference type="Pfam" id="PF09341">
    <property type="entry name" value="Pcc1"/>
    <property type="match status" value="1"/>
</dbReference>
<evidence type="ECO:0000256" key="1">
    <source>
        <dbReference type="ARBA" id="ARBA00007073"/>
    </source>
</evidence>
<accession>A0A832XID7</accession>
<gene>
    <name evidence="2" type="ORF">H1016_03710</name>
</gene>
<dbReference type="InterPro" id="IPR015419">
    <property type="entry name" value="CTAG/Pcc1"/>
</dbReference>
<evidence type="ECO:0000313" key="3">
    <source>
        <dbReference type="Proteomes" id="UP000646946"/>
    </source>
</evidence>
<evidence type="ECO:0008006" key="4">
    <source>
        <dbReference type="Google" id="ProtNLM"/>
    </source>
</evidence>
<keyword evidence="3" id="KW-1185">Reference proteome</keyword>
<comment type="similarity">
    <text evidence="1">Belongs to the CTAG/PCC1 family.</text>
</comment>